<dbReference type="InterPro" id="IPR000118">
    <property type="entry name" value="Granulin"/>
</dbReference>
<dbReference type="AlphaFoldDB" id="A0A067GYD5"/>
<dbReference type="InterPro" id="IPR013128">
    <property type="entry name" value="Peptidase_C1A"/>
</dbReference>
<dbReference type="SUPFAM" id="SSF57277">
    <property type="entry name" value="Granulin repeat"/>
    <property type="match status" value="1"/>
</dbReference>
<dbReference type="GO" id="GO:0005615">
    <property type="term" value="C:extracellular space"/>
    <property type="evidence" value="ECO:0000318"/>
    <property type="project" value="GO_Central"/>
</dbReference>
<organism evidence="17 18">
    <name type="scientific">Citrus sinensis</name>
    <name type="common">Sweet orange</name>
    <name type="synonym">Citrus aurantium var. sinensis</name>
    <dbReference type="NCBI Taxonomy" id="2711"/>
    <lineage>
        <taxon>Eukaryota</taxon>
        <taxon>Viridiplantae</taxon>
        <taxon>Streptophyta</taxon>
        <taxon>Embryophyta</taxon>
        <taxon>Tracheophyta</taxon>
        <taxon>Spermatophyta</taxon>
        <taxon>Magnoliopsida</taxon>
        <taxon>eudicotyledons</taxon>
        <taxon>Gunneridae</taxon>
        <taxon>Pentapetalae</taxon>
        <taxon>rosids</taxon>
        <taxon>malvids</taxon>
        <taxon>Sapindales</taxon>
        <taxon>Rutaceae</taxon>
        <taxon>Aurantioideae</taxon>
        <taxon>Citrus</taxon>
    </lineage>
</organism>
<keyword evidence="4" id="KW-1003">Cell membrane</keyword>
<dbReference type="GO" id="GO:0005764">
    <property type="term" value="C:lysosome"/>
    <property type="evidence" value="ECO:0000318"/>
    <property type="project" value="GO_Central"/>
</dbReference>
<dbReference type="Pfam" id="PF00396">
    <property type="entry name" value="Granulin"/>
    <property type="match status" value="1"/>
</dbReference>
<evidence type="ECO:0000313" key="18">
    <source>
        <dbReference type="Proteomes" id="UP000027120"/>
    </source>
</evidence>
<dbReference type="PANTHER" id="PTHR12411">
    <property type="entry name" value="CYSTEINE PROTEASE FAMILY C1-RELATED"/>
    <property type="match status" value="1"/>
</dbReference>
<comment type="similarity">
    <text evidence="3">Belongs to the peptidase C1 family.</text>
</comment>
<evidence type="ECO:0000256" key="10">
    <source>
        <dbReference type="ARBA" id="ARBA00023136"/>
    </source>
</evidence>
<dbReference type="GO" id="GO:0010623">
    <property type="term" value="P:programmed cell death involved in cell development"/>
    <property type="evidence" value="ECO:0007669"/>
    <property type="project" value="UniProtKB-ARBA"/>
</dbReference>
<accession>A0A067GYD5</accession>
<evidence type="ECO:0000256" key="11">
    <source>
        <dbReference type="ARBA" id="ARBA00023157"/>
    </source>
</evidence>
<feature type="domain" description="Granulins" evidence="14">
    <location>
        <begin position="360"/>
        <end position="417"/>
    </location>
</feature>
<dbReference type="GO" id="GO:0051603">
    <property type="term" value="P:proteolysis involved in protein catabolic process"/>
    <property type="evidence" value="ECO:0000318"/>
    <property type="project" value="GO_Central"/>
</dbReference>
<dbReference type="Proteomes" id="UP000027120">
    <property type="component" value="Unassembled WGS sequence"/>
</dbReference>
<dbReference type="Gene3D" id="3.90.70.10">
    <property type="entry name" value="Cysteine proteinases"/>
    <property type="match status" value="1"/>
</dbReference>
<dbReference type="SMART" id="SM00277">
    <property type="entry name" value="GRAN"/>
    <property type="match status" value="1"/>
</dbReference>
<dbReference type="Pfam" id="PF08246">
    <property type="entry name" value="Inhibitor_I29"/>
    <property type="match status" value="1"/>
</dbReference>
<dbReference type="InterPro" id="IPR000668">
    <property type="entry name" value="Peptidase_C1A_C"/>
</dbReference>
<dbReference type="PROSITE" id="PS00640">
    <property type="entry name" value="THIOL_PROTEASE_ASN"/>
    <property type="match status" value="1"/>
</dbReference>
<sequence>MNSLAFFLLSILLLSSLPLNYCSDINELFETWCKQHGKAYSSEQEKQQRLKIFEDNYAFVTQHNNMGNSSFTLSLNAFADLTHQEFKASFLGFSAASIDHDRRRNASVQSPGNLRDVPASIDWRKKGAVTEVKDQASCGACWAFSATGAIEGINKIVTGSLVSLSEQELIDCDRSYNSGCGGGLMDYAYQFVIKNHGIDTEKDYPYRGQAGQCNKQKVLHFLTSFVLQLNRHIVTIDGYKDVPENNEKQLLQAVVAQPVSVGICGSERAFQLYSSGIFTGPCSTSLDHAVLIVGYDSENGVDYWIIKNSWGRSWGMNGYMHMQRNTGNSLGICGINMLASYPTKTGQNPPPSPPPGPTRCSLLTYCAAGETCCCGSSILGICLSWKCCGFSSAVCCSDHRYCCPSNYPICDSVRHQCLTRLTGNVTAAEAIEMRGSSWKFGSWSSFIDAWFV</sequence>
<evidence type="ECO:0000256" key="5">
    <source>
        <dbReference type="ARBA" id="ARBA00022554"/>
    </source>
</evidence>
<dbReference type="GO" id="GO:0004197">
    <property type="term" value="F:cysteine-type endopeptidase activity"/>
    <property type="evidence" value="ECO:0000318"/>
    <property type="project" value="GO_Central"/>
</dbReference>
<gene>
    <name evidence="17" type="ORF">CISIN_1g012960mg</name>
</gene>
<feature type="domain" description="Peptidase C1A papain C-terminal" evidence="15">
    <location>
        <begin position="117"/>
        <end position="343"/>
    </location>
</feature>
<keyword evidence="18" id="KW-1185">Reference proteome</keyword>
<dbReference type="Pfam" id="PF00112">
    <property type="entry name" value="Peptidase_C1"/>
    <property type="match status" value="1"/>
</dbReference>
<evidence type="ECO:0000256" key="4">
    <source>
        <dbReference type="ARBA" id="ARBA00022475"/>
    </source>
</evidence>
<evidence type="ECO:0000259" key="15">
    <source>
        <dbReference type="SMART" id="SM00645"/>
    </source>
</evidence>
<feature type="domain" description="Cathepsin propeptide inhibitor" evidence="16">
    <location>
        <begin position="29"/>
        <end position="86"/>
    </location>
</feature>
<evidence type="ECO:0000259" key="16">
    <source>
        <dbReference type="SMART" id="SM00848"/>
    </source>
</evidence>
<keyword evidence="9" id="KW-0788">Thiol protease</keyword>
<dbReference type="InterPro" id="IPR013201">
    <property type="entry name" value="Prot_inhib_I29"/>
</dbReference>
<feature type="chain" id="PRO_5018668168" evidence="13">
    <location>
        <begin position="23"/>
        <end position="452"/>
    </location>
</feature>
<dbReference type="FunFam" id="3.90.70.10:FF:000055">
    <property type="entry name" value="cysteine protease XCP2"/>
    <property type="match status" value="1"/>
</dbReference>
<comment type="subcellular location">
    <subcellularLocation>
        <location evidence="2">Cell membrane</location>
    </subcellularLocation>
    <subcellularLocation>
        <location evidence="1">Vacuole</location>
    </subcellularLocation>
</comment>
<dbReference type="SMART" id="SM00645">
    <property type="entry name" value="Pept_C1"/>
    <property type="match status" value="1"/>
</dbReference>
<dbReference type="STRING" id="2711.A0A067GYD5"/>
<dbReference type="InterPro" id="IPR000169">
    <property type="entry name" value="Pept_cys_AS"/>
</dbReference>
<evidence type="ECO:0000256" key="9">
    <source>
        <dbReference type="ARBA" id="ARBA00022807"/>
    </source>
</evidence>
<keyword evidence="12" id="KW-0325">Glycoprotein</keyword>
<evidence type="ECO:0000256" key="3">
    <source>
        <dbReference type="ARBA" id="ARBA00008455"/>
    </source>
</evidence>
<keyword evidence="8" id="KW-0378">Hydrolase</keyword>
<keyword evidence="10" id="KW-0472">Membrane</keyword>
<dbReference type="Gene3D" id="2.10.25.160">
    <property type="entry name" value="Granulin"/>
    <property type="match status" value="1"/>
</dbReference>
<keyword evidence="11" id="KW-1015">Disulfide bond</keyword>
<evidence type="ECO:0000256" key="7">
    <source>
        <dbReference type="ARBA" id="ARBA00022729"/>
    </source>
</evidence>
<protein>
    <submittedName>
        <fullName evidence="17">Uncharacterized protein</fullName>
    </submittedName>
</protein>
<dbReference type="PROSITE" id="PS00639">
    <property type="entry name" value="THIOL_PROTEASE_HIS"/>
    <property type="match status" value="1"/>
</dbReference>
<evidence type="ECO:0000256" key="6">
    <source>
        <dbReference type="ARBA" id="ARBA00022670"/>
    </source>
</evidence>
<dbReference type="InterPro" id="IPR025661">
    <property type="entry name" value="Pept_asp_AS"/>
</dbReference>
<evidence type="ECO:0000256" key="12">
    <source>
        <dbReference type="ARBA" id="ARBA00023180"/>
    </source>
</evidence>
<dbReference type="InterPro" id="IPR038765">
    <property type="entry name" value="Papain-like_cys_pep_sf"/>
</dbReference>
<dbReference type="EMBL" id="KK784874">
    <property type="protein sequence ID" value="KDO84698.1"/>
    <property type="molecule type" value="Genomic_DNA"/>
</dbReference>
<name>A0A067GYD5_CITSI</name>
<dbReference type="CDD" id="cd02248">
    <property type="entry name" value="Peptidase_C1A"/>
    <property type="match status" value="1"/>
</dbReference>
<evidence type="ECO:0000256" key="1">
    <source>
        <dbReference type="ARBA" id="ARBA00004116"/>
    </source>
</evidence>
<dbReference type="InterPro" id="IPR037277">
    <property type="entry name" value="Granulin_sf"/>
</dbReference>
<dbReference type="PROSITE" id="PS00139">
    <property type="entry name" value="THIOL_PROTEASE_CYS"/>
    <property type="match status" value="1"/>
</dbReference>
<dbReference type="SUPFAM" id="SSF54001">
    <property type="entry name" value="Cysteine proteinases"/>
    <property type="match status" value="1"/>
</dbReference>
<dbReference type="PRINTS" id="PR00705">
    <property type="entry name" value="PAPAIN"/>
</dbReference>
<dbReference type="GO" id="GO:0005886">
    <property type="term" value="C:plasma membrane"/>
    <property type="evidence" value="ECO:0007669"/>
    <property type="project" value="UniProtKB-SubCell"/>
</dbReference>
<dbReference type="InterPro" id="IPR039417">
    <property type="entry name" value="Peptidase_C1A_papain-like"/>
</dbReference>
<evidence type="ECO:0000259" key="14">
    <source>
        <dbReference type="SMART" id="SM00277"/>
    </source>
</evidence>
<dbReference type="InterPro" id="IPR025660">
    <property type="entry name" value="Pept_his_AS"/>
</dbReference>
<dbReference type="SMART" id="SM00848">
    <property type="entry name" value="Inhibitor_I29"/>
    <property type="match status" value="1"/>
</dbReference>
<evidence type="ECO:0000256" key="2">
    <source>
        <dbReference type="ARBA" id="ARBA00004236"/>
    </source>
</evidence>
<evidence type="ECO:0000256" key="13">
    <source>
        <dbReference type="SAM" id="SignalP"/>
    </source>
</evidence>
<evidence type="ECO:0000256" key="8">
    <source>
        <dbReference type="ARBA" id="ARBA00022801"/>
    </source>
</evidence>
<reference evidence="17 18" key="1">
    <citation type="submission" date="2014-04" db="EMBL/GenBank/DDBJ databases">
        <authorList>
            <consortium name="International Citrus Genome Consortium"/>
            <person name="Gmitter F."/>
            <person name="Chen C."/>
            <person name="Farmerie W."/>
            <person name="Harkins T."/>
            <person name="Desany B."/>
            <person name="Mohiuddin M."/>
            <person name="Kodira C."/>
            <person name="Borodovsky M."/>
            <person name="Lomsadze A."/>
            <person name="Burns P."/>
            <person name="Jenkins J."/>
            <person name="Prochnik S."/>
            <person name="Shu S."/>
            <person name="Chapman J."/>
            <person name="Pitluck S."/>
            <person name="Schmutz J."/>
            <person name="Rokhsar D."/>
        </authorList>
    </citation>
    <scope>NUCLEOTIDE SEQUENCE</scope>
</reference>
<keyword evidence="5" id="KW-0926">Vacuole</keyword>
<dbReference type="SMR" id="A0A067GYD5"/>
<keyword evidence="7 13" id="KW-0732">Signal</keyword>
<feature type="signal peptide" evidence="13">
    <location>
        <begin position="1"/>
        <end position="22"/>
    </location>
</feature>
<evidence type="ECO:0000313" key="17">
    <source>
        <dbReference type="EMBL" id="KDO84698.1"/>
    </source>
</evidence>
<keyword evidence="6" id="KW-0645">Protease</keyword>
<proteinExistence type="inferred from homology"/>